<dbReference type="RefSeq" id="WP_276237870.1">
    <property type="nucleotide sequence ID" value="NZ_CP119989.1"/>
</dbReference>
<keyword evidence="1" id="KW-0472">Membrane</keyword>
<feature type="transmembrane region" description="Helical" evidence="1">
    <location>
        <begin position="6"/>
        <end position="24"/>
    </location>
</feature>
<feature type="transmembrane region" description="Helical" evidence="1">
    <location>
        <begin position="68"/>
        <end position="86"/>
    </location>
</feature>
<feature type="transmembrane region" description="Helical" evidence="1">
    <location>
        <begin position="36"/>
        <end position="56"/>
    </location>
</feature>
<keyword evidence="1" id="KW-1133">Transmembrane helix</keyword>
<dbReference type="GeneID" id="79271454"/>
<keyword evidence="1" id="KW-0812">Transmembrane</keyword>
<dbReference type="Proteomes" id="UP001596388">
    <property type="component" value="Unassembled WGS sequence"/>
</dbReference>
<evidence type="ECO:0000256" key="1">
    <source>
        <dbReference type="SAM" id="Phobius"/>
    </source>
</evidence>
<sequence length="92" mass="9745">MHVELVIAKVATVLLGTAISVQALRGYRRHGSEPMLYLGVGFLFVTVGSVLEGVLFDVLGWDLFTAGAVQTSLVAVGMLVVLYSLFGEVSTS</sequence>
<proteinExistence type="predicted"/>
<keyword evidence="3" id="KW-1185">Reference proteome</keyword>
<dbReference type="EMBL" id="JBHTAG010000003">
    <property type="protein sequence ID" value="MFC7097637.1"/>
    <property type="molecule type" value="Genomic_DNA"/>
</dbReference>
<dbReference type="AlphaFoldDB" id="A0ABD5WVM9"/>
<reference evidence="2 3" key="1">
    <citation type="journal article" date="2019" name="Int. J. Syst. Evol. Microbiol.">
        <title>The Global Catalogue of Microorganisms (GCM) 10K type strain sequencing project: providing services to taxonomists for standard genome sequencing and annotation.</title>
        <authorList>
            <consortium name="The Broad Institute Genomics Platform"/>
            <consortium name="The Broad Institute Genome Sequencing Center for Infectious Disease"/>
            <person name="Wu L."/>
            <person name="Ma J."/>
        </authorList>
    </citation>
    <scope>NUCLEOTIDE SEQUENCE [LARGE SCALE GENOMIC DNA]</scope>
    <source>
        <strain evidence="2 3">DT55</strain>
    </source>
</reference>
<protein>
    <submittedName>
        <fullName evidence="2">Uncharacterized protein</fullName>
    </submittedName>
</protein>
<gene>
    <name evidence="2" type="ORF">ACFQKD_10005</name>
</gene>
<evidence type="ECO:0000313" key="2">
    <source>
        <dbReference type="EMBL" id="MFC7097637.1"/>
    </source>
</evidence>
<accession>A0ABD5WVM9</accession>
<organism evidence="2 3">
    <name type="scientific">Halobaculum marinum</name>
    <dbReference type="NCBI Taxonomy" id="3031996"/>
    <lineage>
        <taxon>Archaea</taxon>
        <taxon>Methanobacteriati</taxon>
        <taxon>Methanobacteriota</taxon>
        <taxon>Stenosarchaea group</taxon>
        <taxon>Halobacteria</taxon>
        <taxon>Halobacteriales</taxon>
        <taxon>Haloferacaceae</taxon>
        <taxon>Halobaculum</taxon>
    </lineage>
</organism>
<comment type="caution">
    <text evidence="2">The sequence shown here is derived from an EMBL/GenBank/DDBJ whole genome shotgun (WGS) entry which is preliminary data.</text>
</comment>
<evidence type="ECO:0000313" key="3">
    <source>
        <dbReference type="Proteomes" id="UP001596388"/>
    </source>
</evidence>
<name>A0ABD5WVM9_9EURY</name>
<dbReference type="Pfam" id="PF24365">
    <property type="entry name" value="DUF7521"/>
    <property type="match status" value="1"/>
</dbReference>
<dbReference type="InterPro" id="IPR055943">
    <property type="entry name" value="DUF7521"/>
</dbReference>